<comment type="caution">
    <text evidence="8">The sequence shown here is derived from an EMBL/GenBank/DDBJ whole genome shotgun (WGS) entry which is preliminary data.</text>
</comment>
<dbReference type="RefSeq" id="WP_134744312.1">
    <property type="nucleotide sequence ID" value="NZ_JBFNFK010000001.1"/>
</dbReference>
<reference evidence="8 9" key="1">
    <citation type="submission" date="2019-01" db="EMBL/GenBank/DDBJ databases">
        <title>Draft Genome Sequences of Helcococcus ovis Strains Isolated from the Uterus and Vagina of Dairy Cows with Metritis.</title>
        <authorList>
            <person name="Cunha F."/>
            <person name="Jeon S.J."/>
            <person name="Kutzer P."/>
            <person name="Galvao K.N."/>
        </authorList>
    </citation>
    <scope>NUCLEOTIDE SEQUENCE [LARGE SCALE GENOMIC DNA]</scope>
    <source>
        <strain evidence="8 9">KG-37</strain>
    </source>
</reference>
<sequence length="565" mass="62714">MSKRYIVVGGVAGGASAAARIRRIDENADIQIYDKGPNISFSNCCLPNFFSGEVKNVDDLILYNPDEFRASFNLSAKVNHEVTKIIADEHKILVKNLETNEEFEDHYDYLVLSPGANAIVPKSIKNVDADNVFVIKNVYDVRKTDAFLTSRNVEDVVVVGGGFIGVEMAENLRHSGKNVTLVEYANQIMKPFDYDMVQMLHKELHDNGVNLILNDALVEVQDDKVILQSGKEVKAKAVILSIGVEPDVEFAVKSGVKLGETGGILVDHNFRTNLKDVYAVGDAIETFNSITKKKTRLPLAGPAQRQARNAADHIFGRAVQNKGVIGSSCIRVFNLNAAATGLNEKECIENGIDYRFALVIPMDKVKLMPNPNPMHFKLIYEYPTGKVLGAQAISKGDAVARVNVIAAMITMNATLDDLRELELCYAPAFGTAKDAVNYAGFTGLNVLNGVYEQVPVTKVRELVENKEFILDVRGKAAFEKSHVIGAVNIPINEVRERYNEIPKDRPVYVHCRTSWDSYYVLQALKGYGYNNVINIQGSFLQLSYYEYFNDVTTGREKIVTGYNFD</sequence>
<evidence type="ECO:0000256" key="1">
    <source>
        <dbReference type="ARBA" id="ARBA00001974"/>
    </source>
</evidence>
<evidence type="ECO:0000313" key="8">
    <source>
        <dbReference type="EMBL" id="TFF65395.1"/>
    </source>
</evidence>
<dbReference type="InterPro" id="IPR050260">
    <property type="entry name" value="FAD-bd_OxRdtase"/>
</dbReference>
<gene>
    <name evidence="8" type="ORF">EQF91_05965</name>
</gene>
<evidence type="ECO:0000256" key="2">
    <source>
        <dbReference type="ARBA" id="ARBA00009130"/>
    </source>
</evidence>
<dbReference type="InterPro" id="IPR036188">
    <property type="entry name" value="FAD/NAD-bd_sf"/>
</dbReference>
<dbReference type="SUPFAM" id="SSF52821">
    <property type="entry name" value="Rhodanese/Cell cycle control phosphatase"/>
    <property type="match status" value="1"/>
</dbReference>
<evidence type="ECO:0000259" key="7">
    <source>
        <dbReference type="PROSITE" id="PS50206"/>
    </source>
</evidence>
<dbReference type="SUPFAM" id="SSF55424">
    <property type="entry name" value="FAD/NAD-linked reductases, dimerisation (C-terminal) domain"/>
    <property type="match status" value="1"/>
</dbReference>
<dbReference type="PRINTS" id="PR00368">
    <property type="entry name" value="FADPNR"/>
</dbReference>
<dbReference type="Proteomes" id="UP000297454">
    <property type="component" value="Unassembled WGS sequence"/>
</dbReference>
<evidence type="ECO:0000256" key="5">
    <source>
        <dbReference type="ARBA" id="ARBA00023002"/>
    </source>
</evidence>
<dbReference type="PRINTS" id="PR00411">
    <property type="entry name" value="PNDRDTASEI"/>
</dbReference>
<evidence type="ECO:0000256" key="6">
    <source>
        <dbReference type="ARBA" id="ARBA00023284"/>
    </source>
</evidence>
<dbReference type="Gene3D" id="3.50.50.60">
    <property type="entry name" value="FAD/NAD(P)-binding domain"/>
    <property type="match status" value="2"/>
</dbReference>
<feature type="domain" description="Rhodanese" evidence="7">
    <location>
        <begin position="463"/>
        <end position="547"/>
    </location>
</feature>
<comment type="similarity">
    <text evidence="2">Belongs to the class-III pyridine nucleotide-disulfide oxidoreductase family.</text>
</comment>
<dbReference type="AlphaFoldDB" id="A0A4R9C3D6"/>
<dbReference type="InterPro" id="IPR023753">
    <property type="entry name" value="FAD/NAD-binding_dom"/>
</dbReference>
<dbReference type="PANTHER" id="PTHR43429:SF1">
    <property type="entry name" value="NAD(P)H SULFUR OXIDOREDUCTASE (COA-DEPENDENT)"/>
    <property type="match status" value="1"/>
</dbReference>
<keyword evidence="9" id="KW-1185">Reference proteome</keyword>
<organism evidence="8 9">
    <name type="scientific">Helcococcus ovis</name>
    <dbReference type="NCBI Taxonomy" id="72026"/>
    <lineage>
        <taxon>Bacteria</taxon>
        <taxon>Bacillati</taxon>
        <taxon>Bacillota</taxon>
        <taxon>Tissierellia</taxon>
        <taxon>Tissierellales</taxon>
        <taxon>Peptoniphilaceae</taxon>
        <taxon>Helcococcus</taxon>
    </lineage>
</organism>
<dbReference type="Pfam" id="PF00581">
    <property type="entry name" value="Rhodanese"/>
    <property type="match status" value="1"/>
</dbReference>
<dbReference type="SUPFAM" id="SSF51905">
    <property type="entry name" value="FAD/NAD(P)-binding domain"/>
    <property type="match status" value="2"/>
</dbReference>
<dbReference type="InterPro" id="IPR001763">
    <property type="entry name" value="Rhodanese-like_dom"/>
</dbReference>
<dbReference type="InterPro" id="IPR016156">
    <property type="entry name" value="FAD/NAD-linked_Rdtase_dimer_sf"/>
</dbReference>
<dbReference type="Pfam" id="PF02852">
    <property type="entry name" value="Pyr_redox_dim"/>
    <property type="match status" value="1"/>
</dbReference>
<dbReference type="EMBL" id="SCFR01000020">
    <property type="protein sequence ID" value="TFF65395.1"/>
    <property type="molecule type" value="Genomic_DNA"/>
</dbReference>
<dbReference type="Pfam" id="PF07992">
    <property type="entry name" value="Pyr_redox_2"/>
    <property type="match status" value="1"/>
</dbReference>
<name>A0A4R9C3D6_9FIRM</name>
<dbReference type="SMART" id="SM00450">
    <property type="entry name" value="RHOD"/>
    <property type="match status" value="1"/>
</dbReference>
<keyword evidence="3" id="KW-0285">Flavoprotein</keyword>
<dbReference type="PANTHER" id="PTHR43429">
    <property type="entry name" value="PYRIDINE NUCLEOTIDE-DISULFIDE OXIDOREDUCTASE DOMAIN-CONTAINING"/>
    <property type="match status" value="1"/>
</dbReference>
<keyword evidence="4" id="KW-0274">FAD</keyword>
<dbReference type="InterPro" id="IPR004099">
    <property type="entry name" value="Pyr_nucl-diS_OxRdtase_dimer"/>
</dbReference>
<comment type="cofactor">
    <cofactor evidence="1">
        <name>FAD</name>
        <dbReference type="ChEBI" id="CHEBI:57692"/>
    </cofactor>
</comment>
<proteinExistence type="inferred from homology"/>
<evidence type="ECO:0000256" key="4">
    <source>
        <dbReference type="ARBA" id="ARBA00022827"/>
    </source>
</evidence>
<keyword evidence="6" id="KW-0676">Redox-active center</keyword>
<dbReference type="GO" id="GO:0016491">
    <property type="term" value="F:oxidoreductase activity"/>
    <property type="evidence" value="ECO:0007669"/>
    <property type="project" value="UniProtKB-KW"/>
</dbReference>
<evidence type="ECO:0000313" key="9">
    <source>
        <dbReference type="Proteomes" id="UP000297454"/>
    </source>
</evidence>
<dbReference type="InterPro" id="IPR036873">
    <property type="entry name" value="Rhodanese-like_dom_sf"/>
</dbReference>
<keyword evidence="5" id="KW-0560">Oxidoreductase</keyword>
<dbReference type="PROSITE" id="PS50206">
    <property type="entry name" value="RHODANESE_3"/>
    <property type="match status" value="1"/>
</dbReference>
<accession>A0A4R9C3D6</accession>
<protein>
    <submittedName>
        <fullName evidence="8">Pyridine nucleotide-disulfide oxidoreductase</fullName>
    </submittedName>
</protein>
<dbReference type="CDD" id="cd00158">
    <property type="entry name" value="RHOD"/>
    <property type="match status" value="1"/>
</dbReference>
<dbReference type="Gene3D" id="3.40.250.10">
    <property type="entry name" value="Rhodanese-like domain"/>
    <property type="match status" value="1"/>
</dbReference>
<evidence type="ECO:0000256" key="3">
    <source>
        <dbReference type="ARBA" id="ARBA00022630"/>
    </source>
</evidence>